<dbReference type="InterPro" id="IPR025326">
    <property type="entry name" value="DUF4232"/>
</dbReference>
<reference evidence="3" key="2">
    <citation type="submission" date="2020-09" db="EMBL/GenBank/DDBJ databases">
        <authorList>
            <person name="Sun Q."/>
            <person name="Ohkuma M."/>
        </authorList>
    </citation>
    <scope>NUCLEOTIDE SEQUENCE</scope>
    <source>
        <strain evidence="3">JCM 4790</strain>
    </source>
</reference>
<protein>
    <recommendedName>
        <fullName evidence="2">DUF4232 domain-containing protein</fullName>
    </recommendedName>
</protein>
<organism evidence="3 4">
    <name type="scientific">Streptomyces minutiscleroticus</name>
    <dbReference type="NCBI Taxonomy" id="68238"/>
    <lineage>
        <taxon>Bacteria</taxon>
        <taxon>Bacillati</taxon>
        <taxon>Actinomycetota</taxon>
        <taxon>Actinomycetes</taxon>
        <taxon>Kitasatosporales</taxon>
        <taxon>Streptomycetaceae</taxon>
        <taxon>Streptomyces</taxon>
    </lineage>
</organism>
<keyword evidence="4" id="KW-1185">Reference proteome</keyword>
<evidence type="ECO:0000313" key="3">
    <source>
        <dbReference type="EMBL" id="GGX75614.1"/>
    </source>
</evidence>
<gene>
    <name evidence="3" type="ORF">GCM10010358_32390</name>
</gene>
<name>A0A918KTG6_9ACTN</name>
<comment type="caution">
    <text evidence="3">The sequence shown here is derived from an EMBL/GenBank/DDBJ whole genome shotgun (WGS) entry which is preliminary data.</text>
</comment>
<evidence type="ECO:0000313" key="4">
    <source>
        <dbReference type="Proteomes" id="UP000619244"/>
    </source>
</evidence>
<reference evidence="3" key="1">
    <citation type="journal article" date="2014" name="Int. J. Syst. Evol. Microbiol.">
        <title>Complete genome sequence of Corynebacterium casei LMG S-19264T (=DSM 44701T), isolated from a smear-ripened cheese.</title>
        <authorList>
            <consortium name="US DOE Joint Genome Institute (JGI-PGF)"/>
            <person name="Walter F."/>
            <person name="Albersmeier A."/>
            <person name="Kalinowski J."/>
            <person name="Ruckert C."/>
        </authorList>
    </citation>
    <scope>NUCLEOTIDE SEQUENCE</scope>
    <source>
        <strain evidence="3">JCM 4790</strain>
    </source>
</reference>
<accession>A0A918KTG6</accession>
<dbReference type="Pfam" id="PF14016">
    <property type="entry name" value="DUF4232"/>
    <property type="match status" value="1"/>
</dbReference>
<evidence type="ECO:0000256" key="1">
    <source>
        <dbReference type="SAM" id="MobiDB-lite"/>
    </source>
</evidence>
<feature type="domain" description="DUF4232" evidence="2">
    <location>
        <begin position="83"/>
        <end position="204"/>
    </location>
</feature>
<dbReference type="AlphaFoldDB" id="A0A918KTG6"/>
<evidence type="ECO:0000259" key="2">
    <source>
        <dbReference type="Pfam" id="PF14016"/>
    </source>
</evidence>
<feature type="compositionally biased region" description="Pro residues" evidence="1">
    <location>
        <begin position="1"/>
        <end position="10"/>
    </location>
</feature>
<dbReference type="Proteomes" id="UP000619244">
    <property type="component" value="Unassembled WGS sequence"/>
</dbReference>
<sequence>MIPVQPPVRPGRPTEWAPPWARRTHRTRTELETSPMRTRSVRSIRTAAALSVLPAAAAVLLLAAPQGSAAPGGGVTAPGPAPCPEKALAVRAAAADRAGVVRIDVTNRSPRACAVDRVPTVTFGDLDGAALPVPAGTSGPYRIGAGGTAYAAVRTVADPADPQARRVDTLTVAADPAHRGRTFTAREIGAGAAIVVWEPVTTWWQPSAAAADEALKNAPTA</sequence>
<dbReference type="EMBL" id="BMVU01000013">
    <property type="protein sequence ID" value="GGX75614.1"/>
    <property type="molecule type" value="Genomic_DNA"/>
</dbReference>
<proteinExistence type="predicted"/>
<feature type="region of interest" description="Disordered" evidence="1">
    <location>
        <begin position="1"/>
        <end position="38"/>
    </location>
</feature>